<sequence length="86" mass="9806">MNIKWYNGPETAFSRSDDRATFIVYITVKNTFVTFKDVTVREAQEVNLKMPKKHQGDYVHIWMQYVDAVGNAVSTSVYVGEGTVLV</sequence>
<dbReference type="OrthoDB" id="665435at2"/>
<dbReference type="RefSeq" id="WP_136835382.1">
    <property type="nucleotide sequence ID" value="NZ_SWBQ01000002.1"/>
</dbReference>
<name>A0A4U1CNZ4_9SPHI</name>
<evidence type="ECO:0000313" key="2">
    <source>
        <dbReference type="Proteomes" id="UP000307244"/>
    </source>
</evidence>
<accession>A0A4U1CNZ4</accession>
<dbReference type="InterPro" id="IPR046233">
    <property type="entry name" value="DUF6266"/>
</dbReference>
<dbReference type="EMBL" id="SWBQ01000002">
    <property type="protein sequence ID" value="TKC07114.1"/>
    <property type="molecule type" value="Genomic_DNA"/>
</dbReference>
<dbReference type="Proteomes" id="UP000307244">
    <property type="component" value="Unassembled WGS sequence"/>
</dbReference>
<reference evidence="1 2" key="1">
    <citation type="submission" date="2019-04" db="EMBL/GenBank/DDBJ databases">
        <title>Pedobacter sp. RP-3-15 sp. nov., isolated from Arctic soil.</title>
        <authorList>
            <person name="Dahal R.H."/>
            <person name="Kim D.-U."/>
        </authorList>
    </citation>
    <scope>NUCLEOTIDE SEQUENCE [LARGE SCALE GENOMIC DNA]</scope>
    <source>
        <strain evidence="1 2">RP-3-15</strain>
    </source>
</reference>
<gene>
    <name evidence="1" type="ORF">FA047_07595</name>
</gene>
<keyword evidence="2" id="KW-1185">Reference proteome</keyword>
<dbReference type="Pfam" id="PF19781">
    <property type="entry name" value="DUF6266"/>
    <property type="match status" value="1"/>
</dbReference>
<organism evidence="1 2">
    <name type="scientific">Pedobacter frigoris</name>
    <dbReference type="NCBI Taxonomy" id="2571272"/>
    <lineage>
        <taxon>Bacteria</taxon>
        <taxon>Pseudomonadati</taxon>
        <taxon>Bacteroidota</taxon>
        <taxon>Sphingobacteriia</taxon>
        <taxon>Sphingobacteriales</taxon>
        <taxon>Sphingobacteriaceae</taxon>
        <taxon>Pedobacter</taxon>
    </lineage>
</organism>
<dbReference type="AlphaFoldDB" id="A0A4U1CNZ4"/>
<comment type="caution">
    <text evidence="1">The sequence shown here is derived from an EMBL/GenBank/DDBJ whole genome shotgun (WGS) entry which is preliminary data.</text>
</comment>
<protein>
    <submittedName>
        <fullName evidence="1">Uncharacterized protein</fullName>
    </submittedName>
</protein>
<evidence type="ECO:0000313" key="1">
    <source>
        <dbReference type="EMBL" id="TKC07114.1"/>
    </source>
</evidence>
<proteinExistence type="predicted"/>